<dbReference type="Proteomes" id="UP001430356">
    <property type="component" value="Unassembled WGS sequence"/>
</dbReference>
<accession>A0AAW0EV76</accession>
<reference evidence="2 3" key="1">
    <citation type="journal article" date="2021" name="MBio">
        <title>A New Model Trypanosomatid, Novymonas esmeraldas: Genomic Perception of Its 'Candidatus Pandoraea novymonadis' Endosymbiont.</title>
        <authorList>
            <person name="Zakharova A."/>
            <person name="Saura A."/>
            <person name="Butenko A."/>
            <person name="Podesvova L."/>
            <person name="Warmusova S."/>
            <person name="Kostygov A.Y."/>
            <person name="Nenarokova A."/>
            <person name="Lukes J."/>
            <person name="Opperdoes F.R."/>
            <person name="Yurchenko V."/>
        </authorList>
    </citation>
    <scope>NUCLEOTIDE SEQUENCE [LARGE SCALE GENOMIC DNA]</scope>
    <source>
        <strain evidence="2 3">E262AT.01</strain>
    </source>
</reference>
<proteinExistence type="predicted"/>
<feature type="region of interest" description="Disordered" evidence="1">
    <location>
        <begin position="20"/>
        <end position="100"/>
    </location>
</feature>
<keyword evidence="3" id="KW-1185">Reference proteome</keyword>
<dbReference type="EMBL" id="JAECZO010000088">
    <property type="protein sequence ID" value="KAK7196874.1"/>
    <property type="molecule type" value="Genomic_DNA"/>
</dbReference>
<evidence type="ECO:0000256" key="1">
    <source>
        <dbReference type="SAM" id="MobiDB-lite"/>
    </source>
</evidence>
<organism evidence="2 3">
    <name type="scientific">Novymonas esmeraldas</name>
    <dbReference type="NCBI Taxonomy" id="1808958"/>
    <lineage>
        <taxon>Eukaryota</taxon>
        <taxon>Discoba</taxon>
        <taxon>Euglenozoa</taxon>
        <taxon>Kinetoplastea</taxon>
        <taxon>Metakinetoplastina</taxon>
        <taxon>Trypanosomatida</taxon>
        <taxon>Trypanosomatidae</taxon>
        <taxon>Novymonas</taxon>
    </lineage>
</organism>
<evidence type="ECO:0000313" key="3">
    <source>
        <dbReference type="Proteomes" id="UP001430356"/>
    </source>
</evidence>
<protein>
    <submittedName>
        <fullName evidence="2">Uncharacterized protein</fullName>
    </submittedName>
</protein>
<evidence type="ECO:0000313" key="2">
    <source>
        <dbReference type="EMBL" id="KAK7196874.1"/>
    </source>
</evidence>
<sequence>MSFFACSSEGLKRRREEYQLAMQQSSGDQQRHRYLRLDAPPVDGIAAPALHDDDGGGGSKPAGAEVSSTEQHRRAVPSRSSSWAERALSGDDPTVRPRLCSSIASDRPTSASAAFSTTSPSVSRWSAHSSAEEEGHMVITLRPVSVVVVRGDSGRRCAFRVQPTFSYTWHRGNAIYSTADGEQPGLEVHETVTCRVRTPGGVDSHRAAVATTYTSPASSATAVDAPLCSAEDQLLYRDEEGSCSAGVFDGLEDVLADDYSYETAQTWRRRSPPTPPTRGGDSASCLGSCSAALLADCLVKCMQDEAAVAVNDRHGWVYLYHGRHIAADVGRTRLLNDVFARGYAYAADTGTTTAAPAAPHPSELPPLTICVFRKC</sequence>
<dbReference type="AlphaFoldDB" id="A0AAW0EV76"/>
<gene>
    <name evidence="2" type="ORF">NESM_000628600</name>
</gene>
<name>A0AAW0EV76_9TRYP</name>
<comment type="caution">
    <text evidence="2">The sequence shown here is derived from an EMBL/GenBank/DDBJ whole genome shotgun (WGS) entry which is preliminary data.</text>
</comment>